<dbReference type="GO" id="GO:0009086">
    <property type="term" value="P:methionine biosynthetic process"/>
    <property type="evidence" value="ECO:0007669"/>
    <property type="project" value="UniProtKB-ARBA"/>
</dbReference>
<dbReference type="GO" id="GO:0019346">
    <property type="term" value="P:transsulfuration"/>
    <property type="evidence" value="ECO:0007669"/>
    <property type="project" value="InterPro"/>
</dbReference>
<dbReference type="InterPro" id="IPR000277">
    <property type="entry name" value="Cys/Met-Metab_PyrdxlP-dep_enz"/>
</dbReference>
<dbReference type="CDD" id="cd00614">
    <property type="entry name" value="CGS_like"/>
    <property type="match status" value="1"/>
</dbReference>
<evidence type="ECO:0000256" key="1">
    <source>
        <dbReference type="ARBA" id="ARBA00001933"/>
    </source>
</evidence>
<evidence type="ECO:0000313" key="6">
    <source>
        <dbReference type="Proteomes" id="UP000199664"/>
    </source>
</evidence>
<dbReference type="FunFam" id="3.90.1150.10:FF:000033">
    <property type="entry name" value="Cystathionine gamma-synthase"/>
    <property type="match status" value="1"/>
</dbReference>
<evidence type="ECO:0000256" key="3">
    <source>
        <dbReference type="PIRSR" id="PIRSR001434-2"/>
    </source>
</evidence>
<dbReference type="InterPro" id="IPR015424">
    <property type="entry name" value="PyrdxlP-dep_Trfase"/>
</dbReference>
<reference evidence="6" key="1">
    <citation type="submission" date="2016-10" db="EMBL/GenBank/DDBJ databases">
        <authorList>
            <person name="Varghese N."/>
            <person name="Submissions S."/>
        </authorList>
    </citation>
    <scope>NUCLEOTIDE SEQUENCE [LARGE SCALE GENOMIC DNA]</scope>
    <source>
        <strain evidence="6">LMG 26383,CCUG 61248,R- 45681</strain>
    </source>
</reference>
<dbReference type="PANTHER" id="PTHR11808:SF86">
    <property type="entry name" value="METHIONINE GAMMA-LYASE"/>
    <property type="match status" value="1"/>
</dbReference>
<dbReference type="SUPFAM" id="SSF53383">
    <property type="entry name" value="PLP-dependent transferases"/>
    <property type="match status" value="1"/>
</dbReference>
<dbReference type="OrthoDB" id="7316598at2"/>
<accession>A0A1H7KKR7</accession>
<dbReference type="Proteomes" id="UP000199664">
    <property type="component" value="Unassembled WGS sequence"/>
</dbReference>
<feature type="modified residue" description="N6-(pyridoxal phosphate)lysine" evidence="3">
    <location>
        <position position="241"/>
    </location>
</feature>
<dbReference type="Pfam" id="PF01053">
    <property type="entry name" value="Cys_Met_Meta_PP"/>
    <property type="match status" value="1"/>
</dbReference>
<comment type="similarity">
    <text evidence="4">Belongs to the trans-sulfuration enzymes family.</text>
</comment>
<dbReference type="AlphaFoldDB" id="A0A1H7KKR7"/>
<dbReference type="InterPro" id="IPR015422">
    <property type="entry name" value="PyrdxlP-dep_Trfase_small"/>
</dbReference>
<evidence type="ECO:0000313" key="5">
    <source>
        <dbReference type="EMBL" id="SEK86595.1"/>
    </source>
</evidence>
<dbReference type="Gene3D" id="3.90.1150.10">
    <property type="entry name" value="Aspartate Aminotransferase, domain 1"/>
    <property type="match status" value="1"/>
</dbReference>
<sequence>MSDDNYHKDRIANRRLHPETLMMGYGYSPAMSEGALKPPVFLTSTFVFENAQQGKDFFDLTAGRRQLKPGEKSGLVYSRFNHPNMEILEDRLAIWDEAEACAVFASGMAAIATTCFAFLRPGDTIVHSRPLYGGTETLLKNQMGAFGVTPFGFTDGVDVAQMRKVAQDAAAKGRVAMILVETPANPTNGLVDLSACKAIADELEKSQGHRPPVVVDNTMLGPIFQKPLKHGADLTLLSLTKYVGGHSDLVGGSISGSKALVRQVKSWRGSLGTQLDPNSCWMLMRSLETLDIRMHRANENGRKVADYLRKHPKIAKVHYLGDLAEGDPRKAVFDRQCTQPGSTFAFDVKGGEKEAFAVLDNLQIMKLAVSLGGTETLVSHPAAMTHSGVARELREEIGLTDALIRISVGIENIEDLISDLAQALDHVAF</sequence>
<dbReference type="GO" id="GO:0030170">
    <property type="term" value="F:pyridoxal phosphate binding"/>
    <property type="evidence" value="ECO:0007669"/>
    <property type="project" value="InterPro"/>
</dbReference>
<dbReference type="InterPro" id="IPR015421">
    <property type="entry name" value="PyrdxlP-dep_Trfase_major"/>
</dbReference>
<keyword evidence="6" id="KW-1185">Reference proteome</keyword>
<organism evidence="5 6">
    <name type="scientific">Bosea lupini</name>
    <dbReference type="NCBI Taxonomy" id="1036779"/>
    <lineage>
        <taxon>Bacteria</taxon>
        <taxon>Pseudomonadati</taxon>
        <taxon>Pseudomonadota</taxon>
        <taxon>Alphaproteobacteria</taxon>
        <taxon>Hyphomicrobiales</taxon>
        <taxon>Boseaceae</taxon>
        <taxon>Bosea</taxon>
    </lineage>
</organism>
<name>A0A1H7KKR7_9HYPH</name>
<dbReference type="PIRSF" id="PIRSF001434">
    <property type="entry name" value="CGS"/>
    <property type="match status" value="1"/>
</dbReference>
<evidence type="ECO:0000256" key="4">
    <source>
        <dbReference type="RuleBase" id="RU362118"/>
    </source>
</evidence>
<proteinExistence type="inferred from homology"/>
<protein>
    <submittedName>
        <fullName evidence="5">Methionine-gamma-lyase</fullName>
    </submittedName>
</protein>
<keyword evidence="2 3" id="KW-0663">Pyridoxal phosphate</keyword>
<dbReference type="GO" id="GO:0016846">
    <property type="term" value="F:carbon-sulfur lyase activity"/>
    <property type="evidence" value="ECO:0007669"/>
    <property type="project" value="TreeGrafter"/>
</dbReference>
<gene>
    <name evidence="5" type="ORF">SAMN04515666_102219</name>
</gene>
<dbReference type="RefSeq" id="WP_091831066.1">
    <property type="nucleotide sequence ID" value="NZ_FOAN01000002.1"/>
</dbReference>
<keyword evidence="5" id="KW-0456">Lyase</keyword>
<dbReference type="Gene3D" id="3.40.640.10">
    <property type="entry name" value="Type I PLP-dependent aspartate aminotransferase-like (Major domain)"/>
    <property type="match status" value="1"/>
</dbReference>
<dbReference type="PANTHER" id="PTHR11808">
    <property type="entry name" value="TRANS-SULFURATION ENZYME FAMILY MEMBER"/>
    <property type="match status" value="1"/>
</dbReference>
<dbReference type="FunFam" id="3.40.640.10:FF:000046">
    <property type="entry name" value="Cystathionine gamma-lyase"/>
    <property type="match status" value="1"/>
</dbReference>
<dbReference type="STRING" id="1036779.SAMN04515666_102219"/>
<comment type="cofactor">
    <cofactor evidence="1 4">
        <name>pyridoxal 5'-phosphate</name>
        <dbReference type="ChEBI" id="CHEBI:597326"/>
    </cofactor>
</comment>
<dbReference type="EMBL" id="FOAN01000002">
    <property type="protein sequence ID" value="SEK86595.1"/>
    <property type="molecule type" value="Genomic_DNA"/>
</dbReference>
<dbReference type="GO" id="GO:0005737">
    <property type="term" value="C:cytoplasm"/>
    <property type="evidence" value="ECO:0007669"/>
    <property type="project" value="TreeGrafter"/>
</dbReference>
<dbReference type="InterPro" id="IPR054542">
    <property type="entry name" value="Cys_met_metab_PP"/>
</dbReference>
<evidence type="ECO:0000256" key="2">
    <source>
        <dbReference type="ARBA" id="ARBA00022898"/>
    </source>
</evidence>
<dbReference type="NCBIfam" id="NF005455">
    <property type="entry name" value="PRK07049.1"/>
    <property type="match status" value="1"/>
</dbReference>
<dbReference type="PROSITE" id="PS00868">
    <property type="entry name" value="CYS_MET_METAB_PP"/>
    <property type="match status" value="1"/>
</dbReference>